<name>A0A286RJQ1_9BACT</name>
<sequence>MPPNRSGSRAHANSAYRGVPNMMCGLMEYLQYVDVPKTARKIQKGYGRAREPWPEPPPPHGLPAHFVALWCLMSRGVAHVSEVVSEAVCYLVGLLEDAAETLRAYGITPWTIRRMGKTWSLSLQPPGPLTGLVSRAEDAEWSPIGGYVGLYTQVSPPVLDAIKCTLLDWQAWLKANGEIAVAQEFDGYAARILGIVTQLEADAGKKVGSRPGNLAAVTGDATAEPDAMRLMRIYAPDKGKECMRQLADIINDSTLNVDDKLRKLNAILPIPISASLRSLAQALGVSASAIRKTRWWKEHRTHQKEVEIEERRCRLVARGEHYDRDD</sequence>
<evidence type="ECO:0000313" key="2">
    <source>
        <dbReference type="Proteomes" id="UP000215086"/>
    </source>
</evidence>
<dbReference type="KEGG" id="ttf:THTE_3594"/>
<gene>
    <name evidence="1" type="ORF">THTE_3594</name>
</gene>
<organism evidence="1 2">
    <name type="scientific">Thermogutta terrifontis</name>
    <dbReference type="NCBI Taxonomy" id="1331910"/>
    <lineage>
        <taxon>Bacteria</taxon>
        <taxon>Pseudomonadati</taxon>
        <taxon>Planctomycetota</taxon>
        <taxon>Planctomycetia</taxon>
        <taxon>Pirellulales</taxon>
        <taxon>Thermoguttaceae</taxon>
        <taxon>Thermogutta</taxon>
    </lineage>
</organism>
<proteinExistence type="predicted"/>
<keyword evidence="2" id="KW-1185">Reference proteome</keyword>
<evidence type="ECO:0000313" key="1">
    <source>
        <dbReference type="EMBL" id="ASV76195.1"/>
    </source>
</evidence>
<protein>
    <submittedName>
        <fullName evidence="1">Uncharacterized protein</fullName>
    </submittedName>
</protein>
<accession>A0A286RJQ1</accession>
<reference evidence="1 2" key="1">
    <citation type="journal article" name="Front. Microbiol.">
        <title>Sugar Metabolism of the First Thermophilic Planctomycete Thermogutta terrifontis: Comparative Genomic and Transcriptomic Approaches.</title>
        <authorList>
            <person name="Elcheninov A.G."/>
            <person name="Menzel P."/>
            <person name="Gudbergsdottir S.R."/>
            <person name="Slesarev A.I."/>
            <person name="Kadnikov V.V."/>
            <person name="Krogh A."/>
            <person name="Bonch-Osmolovskaya E.A."/>
            <person name="Peng X."/>
            <person name="Kublanov I.V."/>
        </authorList>
    </citation>
    <scope>NUCLEOTIDE SEQUENCE [LARGE SCALE GENOMIC DNA]</scope>
    <source>
        <strain evidence="1 2">R1</strain>
    </source>
</reference>
<dbReference type="Proteomes" id="UP000215086">
    <property type="component" value="Chromosome"/>
</dbReference>
<dbReference type="AlphaFoldDB" id="A0A286RJQ1"/>
<dbReference type="EMBL" id="CP018477">
    <property type="protein sequence ID" value="ASV76195.1"/>
    <property type="molecule type" value="Genomic_DNA"/>
</dbReference>